<dbReference type="GO" id="GO:0046872">
    <property type="term" value="F:metal ion binding"/>
    <property type="evidence" value="ECO:0007669"/>
    <property type="project" value="UniProtKB-KW"/>
</dbReference>
<dbReference type="NCBIfam" id="TIGR00282">
    <property type="entry name" value="TIGR00282 family metallophosphoesterase"/>
    <property type="match status" value="1"/>
</dbReference>
<organism evidence="3 4">
    <name type="scientific">Sulfurihydrogenibium azorense (strain DSM 15241 / OCM 825 / Az-Fu1)</name>
    <dbReference type="NCBI Taxonomy" id="204536"/>
    <lineage>
        <taxon>Bacteria</taxon>
        <taxon>Pseudomonadati</taxon>
        <taxon>Aquificota</taxon>
        <taxon>Aquificia</taxon>
        <taxon>Aquificales</taxon>
        <taxon>Hydrogenothermaceae</taxon>
        <taxon>Sulfurihydrogenibium</taxon>
    </lineage>
</organism>
<protein>
    <recommendedName>
        <fullName evidence="5">Metallophosphoesterase</fullName>
    </recommendedName>
</protein>
<dbReference type="PIRSF" id="PIRSF004789">
    <property type="entry name" value="DR1281"/>
    <property type="match status" value="1"/>
</dbReference>
<dbReference type="EMBL" id="CP001229">
    <property type="protein sequence ID" value="ACN99414.1"/>
    <property type="molecule type" value="Genomic_DNA"/>
</dbReference>
<feature type="binding site" evidence="2">
    <location>
        <position position="175"/>
    </location>
    <ligand>
        <name>Fe cation</name>
        <dbReference type="ChEBI" id="CHEBI:24875"/>
        <label>2</label>
    </ligand>
</feature>
<dbReference type="SUPFAM" id="SSF56300">
    <property type="entry name" value="Metallo-dependent phosphatases"/>
    <property type="match status" value="1"/>
</dbReference>
<evidence type="ECO:0000313" key="3">
    <source>
        <dbReference type="EMBL" id="ACN99414.1"/>
    </source>
</evidence>
<dbReference type="eggNOG" id="COG1692">
    <property type="taxonomic scope" value="Bacteria"/>
</dbReference>
<feature type="binding site" evidence="2">
    <location>
        <position position="40"/>
    </location>
    <ligand>
        <name>Fe cation</name>
        <dbReference type="ChEBI" id="CHEBI:24875"/>
        <label>1</label>
    </ligand>
</feature>
<dbReference type="Gene3D" id="3.60.21.10">
    <property type="match status" value="1"/>
</dbReference>
<evidence type="ECO:0000256" key="1">
    <source>
        <dbReference type="PIRSR" id="PIRSR004789-50"/>
    </source>
</evidence>
<dbReference type="CDD" id="cd07382">
    <property type="entry name" value="MPP_DR1281"/>
    <property type="match status" value="1"/>
</dbReference>
<feature type="binding site" evidence="2">
    <location>
        <position position="67"/>
    </location>
    <ligand>
        <name>Fe cation</name>
        <dbReference type="ChEBI" id="CHEBI:24875"/>
        <label>2</label>
    </ligand>
</feature>
<accession>C1DTL9</accession>
<feature type="active site" description="Proton donor" evidence="1">
    <location>
        <position position="68"/>
    </location>
</feature>
<dbReference type="PANTHER" id="PTHR36303">
    <property type="entry name" value="2',3'-CYCLIC-NUCLEOTIDE 2'-PHOSPHODIESTERASE"/>
    <property type="match status" value="1"/>
</dbReference>
<dbReference type="InterPro" id="IPR005235">
    <property type="entry name" value="YmdB-like"/>
</dbReference>
<sequence>MRFLVIGDVIGRTGRRAVKEVLPSLKEKLSIDFVVLNGENLAHGNGITKPTFEEVITAGVDVITSGNHTFDKKEVYTIIDDERLLRPANLPPLAKGKGFNTYEKNNKRITVINLMGRVFIGIPLDCPFRTFDEIYNKVKDTSDYIIVDFHGEATSEKQAFGYYVDSRATLVFGTHTHVQTSDERFLPKGTAYISDVGLTGAYDSVIGIKAPQIIEKFITGMPVKYEPEEGRYIFQALFLDTEEKKLKRIQIKEGESYEL</sequence>
<evidence type="ECO:0000313" key="4">
    <source>
        <dbReference type="Proteomes" id="UP000001369"/>
    </source>
</evidence>
<keyword evidence="4" id="KW-1185">Reference proteome</keyword>
<reference evidence="3 4" key="1">
    <citation type="journal article" date="2009" name="J. Bacteriol.">
        <title>Complete and draft genome sequences of six members of the Aquificales.</title>
        <authorList>
            <person name="Reysenbach A.L."/>
            <person name="Hamamura N."/>
            <person name="Podar M."/>
            <person name="Griffiths E."/>
            <person name="Ferreira S."/>
            <person name="Hochstein R."/>
            <person name="Heidelberg J."/>
            <person name="Johnson J."/>
            <person name="Mead D."/>
            <person name="Pohorille A."/>
            <person name="Sarmiento M."/>
            <person name="Schweighofer K."/>
            <person name="Seshadri R."/>
            <person name="Voytek M.A."/>
        </authorList>
    </citation>
    <scope>NUCLEOTIDE SEQUENCE [LARGE SCALE GENOMIC DNA]</scope>
    <source>
        <strain evidence="4">Az-Fu1 / DSM 15241 / OCM 825</strain>
    </source>
</reference>
<feature type="binding site" evidence="2">
    <location>
        <position position="150"/>
    </location>
    <ligand>
        <name>Fe cation</name>
        <dbReference type="ChEBI" id="CHEBI:24875"/>
        <label>2</label>
    </ligand>
</feature>
<feature type="binding site" evidence="2">
    <location>
        <position position="177"/>
    </location>
    <ligand>
        <name>Fe cation</name>
        <dbReference type="ChEBI" id="CHEBI:24875"/>
        <label>1</label>
    </ligand>
</feature>
<keyword evidence="2" id="KW-0479">Metal-binding</keyword>
<evidence type="ECO:0000256" key="2">
    <source>
        <dbReference type="PIRSR" id="PIRSR004789-51"/>
    </source>
</evidence>
<dbReference type="HOGENOM" id="CLU_068238_0_0_0"/>
<dbReference type="OrthoDB" id="9801109at2"/>
<dbReference type="KEGG" id="saf:SULAZ_0464"/>
<name>C1DTL9_SULAA</name>
<feature type="binding site" evidence="2">
    <location>
        <position position="39"/>
    </location>
    <ligand>
        <name>Fe cation</name>
        <dbReference type="ChEBI" id="CHEBI:24875"/>
        <label>1</label>
    </ligand>
</feature>
<dbReference type="InterPro" id="IPR029052">
    <property type="entry name" value="Metallo-depent_PP-like"/>
</dbReference>
<evidence type="ECO:0008006" key="5">
    <source>
        <dbReference type="Google" id="ProtNLM"/>
    </source>
</evidence>
<proteinExistence type="predicted"/>
<feature type="binding site" evidence="2">
    <location>
        <position position="8"/>
    </location>
    <ligand>
        <name>Fe cation</name>
        <dbReference type="ChEBI" id="CHEBI:24875"/>
        <label>1</label>
    </ligand>
</feature>
<dbReference type="AlphaFoldDB" id="C1DTL9"/>
<dbReference type="RefSeq" id="WP_012674731.1">
    <property type="nucleotide sequence ID" value="NC_012438.1"/>
</dbReference>
<gene>
    <name evidence="3" type="ordered locus">SULAZ_0464</name>
</gene>
<dbReference type="GO" id="GO:0004113">
    <property type="term" value="F:2',3'-cyclic-nucleotide 3'-phosphodiesterase activity"/>
    <property type="evidence" value="ECO:0007669"/>
    <property type="project" value="TreeGrafter"/>
</dbReference>
<dbReference type="PANTHER" id="PTHR36303:SF1">
    <property type="entry name" value="2',3'-CYCLIC-NUCLEOTIDE 2'-PHOSPHODIESTERASE"/>
    <property type="match status" value="1"/>
</dbReference>
<feature type="binding site" evidence="2">
    <location>
        <position position="39"/>
    </location>
    <ligand>
        <name>Fe cation</name>
        <dbReference type="ChEBI" id="CHEBI:24875"/>
        <label>2</label>
    </ligand>
</feature>
<dbReference type="Pfam" id="PF13277">
    <property type="entry name" value="YmdB"/>
    <property type="match status" value="1"/>
</dbReference>
<dbReference type="STRING" id="204536.SULAZ_0464"/>
<dbReference type="Proteomes" id="UP000001369">
    <property type="component" value="Chromosome"/>
</dbReference>